<dbReference type="EMBL" id="PKPP01022965">
    <property type="protein sequence ID" value="PWA34339.1"/>
    <property type="molecule type" value="Genomic_DNA"/>
</dbReference>
<name>A0A2U1KC53_ARTAN</name>
<keyword evidence="3" id="KW-1185">Reference proteome</keyword>
<sequence length="206" mass="22671">MEFGRLQARDMLQHLWTGPISNASVDVVQGSRSVEVRPVGVTKGVTIVRILGEIVHSKSISAPIDYVLCVGHSLGKDEDIYTFFEPELPSDGIGIPRPKLSDMTKPSGDKRSEKNGSKSSQKQTHQRPPENKRIDNIYNNSNSNNVAANGGRRSSPSPDTITWNVLDLKGDNYFSCAVGRTRTNARYLLPTSDDVVSFLRDLSRAS</sequence>
<dbReference type="PANTHER" id="PTHR10788:SF125">
    <property type="entry name" value="ALPHA,ALPHA-TREHALOSE-PHOSPHATE SYNTHASE (UDP-FORMING)"/>
    <property type="match status" value="1"/>
</dbReference>
<dbReference type="InterPro" id="IPR001830">
    <property type="entry name" value="Glyco_trans_20"/>
</dbReference>
<dbReference type="OrthoDB" id="755951at2759"/>
<dbReference type="Pfam" id="PF02358">
    <property type="entry name" value="Trehalose_PPase"/>
    <property type="match status" value="1"/>
</dbReference>
<protein>
    <submittedName>
        <fullName evidence="2">Glycosyl transferase, family 20, Trehalose-phosphatase, HAD-like domain protein</fullName>
    </submittedName>
</protein>
<evidence type="ECO:0000256" key="1">
    <source>
        <dbReference type="SAM" id="MobiDB-lite"/>
    </source>
</evidence>
<dbReference type="AlphaFoldDB" id="A0A2U1KC53"/>
<dbReference type="InterPro" id="IPR003337">
    <property type="entry name" value="Trehalose_PPase"/>
</dbReference>
<keyword evidence="2" id="KW-0808">Transferase</keyword>
<accession>A0A2U1KC53</accession>
<dbReference type="Proteomes" id="UP000245207">
    <property type="component" value="Unassembled WGS sequence"/>
</dbReference>
<evidence type="ECO:0000313" key="3">
    <source>
        <dbReference type="Proteomes" id="UP000245207"/>
    </source>
</evidence>
<dbReference type="PANTHER" id="PTHR10788">
    <property type="entry name" value="TREHALOSE-6-PHOSPHATE SYNTHASE"/>
    <property type="match status" value="1"/>
</dbReference>
<reference evidence="2 3" key="1">
    <citation type="journal article" date="2018" name="Mol. Plant">
        <title>The genome of Artemisia annua provides insight into the evolution of Asteraceae family and artemisinin biosynthesis.</title>
        <authorList>
            <person name="Shen Q."/>
            <person name="Zhang L."/>
            <person name="Liao Z."/>
            <person name="Wang S."/>
            <person name="Yan T."/>
            <person name="Shi P."/>
            <person name="Liu M."/>
            <person name="Fu X."/>
            <person name="Pan Q."/>
            <person name="Wang Y."/>
            <person name="Lv Z."/>
            <person name="Lu X."/>
            <person name="Zhang F."/>
            <person name="Jiang W."/>
            <person name="Ma Y."/>
            <person name="Chen M."/>
            <person name="Hao X."/>
            <person name="Li L."/>
            <person name="Tang Y."/>
            <person name="Lv G."/>
            <person name="Zhou Y."/>
            <person name="Sun X."/>
            <person name="Brodelius P.E."/>
            <person name="Rose J.K.C."/>
            <person name="Tang K."/>
        </authorList>
    </citation>
    <scope>NUCLEOTIDE SEQUENCE [LARGE SCALE GENOMIC DNA]</scope>
    <source>
        <strain evidence="3">cv. Huhao1</strain>
        <tissue evidence="2">Leaf</tissue>
    </source>
</reference>
<gene>
    <name evidence="2" type="ORF">CTI12_AA620110</name>
</gene>
<evidence type="ECO:0000313" key="2">
    <source>
        <dbReference type="EMBL" id="PWA34339.1"/>
    </source>
</evidence>
<dbReference type="GO" id="GO:0005992">
    <property type="term" value="P:trehalose biosynthetic process"/>
    <property type="evidence" value="ECO:0007669"/>
    <property type="project" value="InterPro"/>
</dbReference>
<comment type="caution">
    <text evidence="2">The sequence shown here is derived from an EMBL/GenBank/DDBJ whole genome shotgun (WGS) entry which is preliminary data.</text>
</comment>
<dbReference type="STRING" id="35608.A0A2U1KC53"/>
<feature type="compositionally biased region" description="Low complexity" evidence="1">
    <location>
        <begin position="139"/>
        <end position="149"/>
    </location>
</feature>
<dbReference type="GO" id="GO:0005829">
    <property type="term" value="C:cytosol"/>
    <property type="evidence" value="ECO:0007669"/>
    <property type="project" value="TreeGrafter"/>
</dbReference>
<dbReference type="GO" id="GO:0004805">
    <property type="term" value="F:trehalose-phosphatase activity"/>
    <property type="evidence" value="ECO:0007669"/>
    <property type="project" value="TreeGrafter"/>
</dbReference>
<feature type="region of interest" description="Disordered" evidence="1">
    <location>
        <begin position="92"/>
        <end position="158"/>
    </location>
</feature>
<organism evidence="2 3">
    <name type="scientific">Artemisia annua</name>
    <name type="common">Sweet wormwood</name>
    <dbReference type="NCBI Taxonomy" id="35608"/>
    <lineage>
        <taxon>Eukaryota</taxon>
        <taxon>Viridiplantae</taxon>
        <taxon>Streptophyta</taxon>
        <taxon>Embryophyta</taxon>
        <taxon>Tracheophyta</taxon>
        <taxon>Spermatophyta</taxon>
        <taxon>Magnoliopsida</taxon>
        <taxon>eudicotyledons</taxon>
        <taxon>Gunneridae</taxon>
        <taxon>Pentapetalae</taxon>
        <taxon>asterids</taxon>
        <taxon>campanulids</taxon>
        <taxon>Asterales</taxon>
        <taxon>Asteraceae</taxon>
        <taxon>Asteroideae</taxon>
        <taxon>Anthemideae</taxon>
        <taxon>Artemisiinae</taxon>
        <taxon>Artemisia</taxon>
    </lineage>
</organism>
<proteinExistence type="predicted"/>
<dbReference type="GO" id="GO:0003825">
    <property type="term" value="F:alpha,alpha-trehalose-phosphate synthase (UDP-forming) activity"/>
    <property type="evidence" value="ECO:0007669"/>
    <property type="project" value="TreeGrafter"/>
</dbReference>
<feature type="compositionally biased region" description="Basic and acidic residues" evidence="1">
    <location>
        <begin position="99"/>
        <end position="116"/>
    </location>
</feature>